<keyword evidence="2" id="KW-1185">Reference proteome</keyword>
<proteinExistence type="predicted"/>
<organism evidence="1 2">
    <name type="scientific">Streptococcus vestibularis ATCC 49124</name>
    <dbReference type="NCBI Taxonomy" id="889206"/>
    <lineage>
        <taxon>Bacteria</taxon>
        <taxon>Bacillati</taxon>
        <taxon>Bacillota</taxon>
        <taxon>Bacilli</taxon>
        <taxon>Lactobacillales</taxon>
        <taxon>Streptococcaceae</taxon>
        <taxon>Streptococcus</taxon>
    </lineage>
</organism>
<dbReference type="Proteomes" id="UP000003697">
    <property type="component" value="Unassembled WGS sequence"/>
</dbReference>
<evidence type="ECO:0000313" key="2">
    <source>
        <dbReference type="Proteomes" id="UP000003697"/>
    </source>
</evidence>
<dbReference type="EMBL" id="AEVI01000005">
    <property type="protein sequence ID" value="EFX96971.1"/>
    <property type="molecule type" value="Genomic_DNA"/>
</dbReference>
<protein>
    <recommendedName>
        <fullName evidence="3">Transposase</fullName>
    </recommendedName>
</protein>
<gene>
    <name evidence="1" type="ORF">HMPREF9425_0185</name>
</gene>
<reference evidence="1 2" key="1">
    <citation type="submission" date="2011-01" db="EMBL/GenBank/DDBJ databases">
        <authorList>
            <person name="Muzny D."/>
            <person name="Qin X."/>
            <person name="Buhay C."/>
            <person name="Dugan-Rocha S."/>
            <person name="Ding Y."/>
            <person name="Chen G."/>
            <person name="Hawes A."/>
            <person name="Holder M."/>
            <person name="Jhangiani S."/>
            <person name="Johnson A."/>
            <person name="Khan Z."/>
            <person name="Li Z."/>
            <person name="Liu W."/>
            <person name="Liu X."/>
            <person name="Perez L."/>
            <person name="Shen H."/>
            <person name="Wang Q."/>
            <person name="Watt J."/>
            <person name="Xi L."/>
            <person name="Xin Y."/>
            <person name="Zhou J."/>
            <person name="Deng J."/>
            <person name="Jiang H."/>
            <person name="Liu Y."/>
            <person name="Qu J."/>
            <person name="Song X.-Z."/>
            <person name="Zhang L."/>
            <person name="Villasana D."/>
            <person name="Johnson A."/>
            <person name="Liu J."/>
            <person name="Liyanage D."/>
            <person name="Lorensuhewa L."/>
            <person name="Robinson T."/>
            <person name="Song A."/>
            <person name="Song B.-B."/>
            <person name="Dinh H."/>
            <person name="Thornton R."/>
            <person name="Coyle M."/>
            <person name="Francisco L."/>
            <person name="Jackson L."/>
            <person name="Javaid M."/>
            <person name="Korchina V."/>
            <person name="Kovar C."/>
            <person name="Mata R."/>
            <person name="Mathew T."/>
            <person name="Ngo R."/>
            <person name="Nguyen L."/>
            <person name="Nguyen N."/>
            <person name="Okwuonu G."/>
            <person name="Ongeri F."/>
            <person name="Pham C."/>
            <person name="Simmons D."/>
            <person name="Wilczek-Boney K."/>
            <person name="Hale W."/>
            <person name="Jakkamsetti A."/>
            <person name="Pham P."/>
            <person name="Ruth R."/>
            <person name="San Lucas F."/>
            <person name="Warren J."/>
            <person name="Zhang J."/>
            <person name="Zhao Z."/>
            <person name="Zhou C."/>
            <person name="Zhu D."/>
            <person name="Lee S."/>
            <person name="Bess C."/>
            <person name="Blankenburg K."/>
            <person name="Forbes L."/>
            <person name="Fu Q."/>
            <person name="Gubbala S."/>
            <person name="Hirani K."/>
            <person name="Jayaseelan J.C."/>
            <person name="Lara F."/>
            <person name="Munidasa M."/>
            <person name="Palculict T."/>
            <person name="Patil S."/>
            <person name="Pu L.-L."/>
            <person name="Saada N."/>
            <person name="Tang L."/>
            <person name="Weissenberger G."/>
            <person name="Zhu Y."/>
            <person name="Hemphill L."/>
            <person name="Shang Y."/>
            <person name="Youmans B."/>
            <person name="Ayvaz T."/>
            <person name="Ross M."/>
            <person name="Santibanez J."/>
            <person name="Aqrawi P."/>
            <person name="Gross S."/>
            <person name="Joshi V."/>
            <person name="Fowler G."/>
            <person name="Nazareth L."/>
            <person name="Reid J."/>
            <person name="Worley K."/>
            <person name="Petrosino J."/>
            <person name="Highlander S."/>
            <person name="Gibbs R."/>
        </authorList>
    </citation>
    <scope>NUCLEOTIDE SEQUENCE [LARGE SCALE GENOMIC DNA]</scope>
    <source>
        <strain evidence="1 2">ATCC 49124</strain>
    </source>
</reference>
<comment type="caution">
    <text evidence="1">The sequence shown here is derived from an EMBL/GenBank/DDBJ whole genome shotgun (WGS) entry which is preliminary data.</text>
</comment>
<accession>A0ABN0CIZ1</accession>
<sequence length="52" mass="6195">MVAFKTIYNWLYDGLIDLYLSVLRRKGKSRQPKETRGRFRIGTPIVKRPKEV</sequence>
<evidence type="ECO:0000313" key="1">
    <source>
        <dbReference type="EMBL" id="EFX96971.1"/>
    </source>
</evidence>
<name>A0ABN0CIZ1_STRVE</name>
<evidence type="ECO:0008006" key="3">
    <source>
        <dbReference type="Google" id="ProtNLM"/>
    </source>
</evidence>